<gene>
    <name evidence="6" type="ORF">JOL79_32335</name>
</gene>
<feature type="domain" description="HTH tetR-type" evidence="5">
    <location>
        <begin position="13"/>
        <end position="73"/>
    </location>
</feature>
<dbReference type="Gene3D" id="1.10.357.10">
    <property type="entry name" value="Tetracycline Repressor, domain 2"/>
    <property type="match status" value="1"/>
</dbReference>
<dbReference type="Proteomes" id="UP000674234">
    <property type="component" value="Unassembled WGS sequence"/>
</dbReference>
<dbReference type="Pfam" id="PF00440">
    <property type="entry name" value="TetR_N"/>
    <property type="match status" value="1"/>
</dbReference>
<dbReference type="EMBL" id="JAFCNB010000034">
    <property type="protein sequence ID" value="MBP2708479.1"/>
    <property type="molecule type" value="Genomic_DNA"/>
</dbReference>
<dbReference type="AlphaFoldDB" id="A0A941ASJ0"/>
<dbReference type="GO" id="GO:0003700">
    <property type="term" value="F:DNA-binding transcription factor activity"/>
    <property type="evidence" value="ECO:0007669"/>
    <property type="project" value="TreeGrafter"/>
</dbReference>
<proteinExistence type="predicted"/>
<evidence type="ECO:0000313" key="6">
    <source>
        <dbReference type="EMBL" id="MBP2708479.1"/>
    </source>
</evidence>
<accession>A0A941ASJ0</accession>
<dbReference type="InterPro" id="IPR001647">
    <property type="entry name" value="HTH_TetR"/>
</dbReference>
<dbReference type="RefSeq" id="WP_210159741.1">
    <property type="nucleotide sequence ID" value="NZ_JAFCNB010000034.1"/>
</dbReference>
<dbReference type="PRINTS" id="PR00455">
    <property type="entry name" value="HTHTETR"/>
</dbReference>
<dbReference type="PROSITE" id="PS01081">
    <property type="entry name" value="HTH_TETR_1"/>
    <property type="match status" value="1"/>
</dbReference>
<evidence type="ECO:0000259" key="5">
    <source>
        <dbReference type="PROSITE" id="PS50977"/>
    </source>
</evidence>
<evidence type="ECO:0000256" key="1">
    <source>
        <dbReference type="ARBA" id="ARBA00023015"/>
    </source>
</evidence>
<evidence type="ECO:0000256" key="4">
    <source>
        <dbReference type="PROSITE-ProRule" id="PRU00335"/>
    </source>
</evidence>
<dbReference type="PANTHER" id="PTHR30055">
    <property type="entry name" value="HTH-TYPE TRANSCRIPTIONAL REGULATOR RUTR"/>
    <property type="match status" value="1"/>
</dbReference>
<keyword evidence="7" id="KW-1185">Reference proteome</keyword>
<reference evidence="6" key="1">
    <citation type="submission" date="2021-02" db="EMBL/GenBank/DDBJ databases">
        <title>Draft genome sequence of Microbispora sp. RL4-1S isolated from rice leaves in Thailand.</title>
        <authorList>
            <person name="Muangham S."/>
            <person name="Duangmal K."/>
        </authorList>
    </citation>
    <scope>NUCLEOTIDE SEQUENCE</scope>
    <source>
        <strain evidence="6">RL4-1S</strain>
    </source>
</reference>
<dbReference type="GO" id="GO:0000976">
    <property type="term" value="F:transcription cis-regulatory region binding"/>
    <property type="evidence" value="ECO:0007669"/>
    <property type="project" value="TreeGrafter"/>
</dbReference>
<evidence type="ECO:0000256" key="3">
    <source>
        <dbReference type="ARBA" id="ARBA00023163"/>
    </source>
</evidence>
<dbReference type="PANTHER" id="PTHR30055:SF234">
    <property type="entry name" value="HTH-TYPE TRANSCRIPTIONAL REGULATOR BETI"/>
    <property type="match status" value="1"/>
</dbReference>
<dbReference type="InterPro" id="IPR009057">
    <property type="entry name" value="Homeodomain-like_sf"/>
</dbReference>
<keyword evidence="2 4" id="KW-0238">DNA-binding</keyword>
<dbReference type="InterPro" id="IPR023772">
    <property type="entry name" value="DNA-bd_HTH_TetR-type_CS"/>
</dbReference>
<keyword evidence="3" id="KW-0804">Transcription</keyword>
<dbReference type="Gene3D" id="1.10.10.60">
    <property type="entry name" value="Homeodomain-like"/>
    <property type="match status" value="1"/>
</dbReference>
<keyword evidence="1" id="KW-0805">Transcription regulation</keyword>
<dbReference type="InterPro" id="IPR050109">
    <property type="entry name" value="HTH-type_TetR-like_transc_reg"/>
</dbReference>
<name>A0A941ASJ0_9ACTN</name>
<feature type="DNA-binding region" description="H-T-H motif" evidence="4">
    <location>
        <begin position="36"/>
        <end position="55"/>
    </location>
</feature>
<evidence type="ECO:0000256" key="2">
    <source>
        <dbReference type="ARBA" id="ARBA00023125"/>
    </source>
</evidence>
<organism evidence="6 7">
    <name type="scientific">Microbispora oryzae</name>
    <dbReference type="NCBI Taxonomy" id="2806554"/>
    <lineage>
        <taxon>Bacteria</taxon>
        <taxon>Bacillati</taxon>
        <taxon>Actinomycetota</taxon>
        <taxon>Actinomycetes</taxon>
        <taxon>Streptosporangiales</taxon>
        <taxon>Streptosporangiaceae</taxon>
        <taxon>Microbispora</taxon>
    </lineage>
</organism>
<protein>
    <submittedName>
        <fullName evidence="6">TetR family transcriptional regulator</fullName>
    </submittedName>
</protein>
<evidence type="ECO:0000313" key="7">
    <source>
        <dbReference type="Proteomes" id="UP000674234"/>
    </source>
</evidence>
<sequence>MDEASGLRERKKRRTRQSLIEASLRLFHEKGYDETTIAEIAAAVDVSTRTFFSYFTSKEDVVFFDHETRAGRALKVIADRRPAEPVADLLLRLADETLRASILDSELTAELFPLRHRLVRSVPALRARGLHLLFDTQRRLAEALHQAYADEIDLVEAAAAVGAVAGAAHLATLISVDRDEPPDRAWEAGRRAVDITLHGLAALGRPAAPAAEG</sequence>
<comment type="caution">
    <text evidence="6">The sequence shown here is derived from an EMBL/GenBank/DDBJ whole genome shotgun (WGS) entry which is preliminary data.</text>
</comment>
<dbReference type="SUPFAM" id="SSF46689">
    <property type="entry name" value="Homeodomain-like"/>
    <property type="match status" value="1"/>
</dbReference>
<dbReference type="PROSITE" id="PS50977">
    <property type="entry name" value="HTH_TETR_2"/>
    <property type="match status" value="1"/>
</dbReference>